<feature type="transmembrane region" description="Helical" evidence="1">
    <location>
        <begin position="34"/>
        <end position="52"/>
    </location>
</feature>
<keyword evidence="3" id="KW-1185">Reference proteome</keyword>
<dbReference type="RefSeq" id="WP_018374344.1">
    <property type="nucleotide sequence ID" value="NZ_LT906439.1"/>
</dbReference>
<accession>A0A239STT1</accession>
<keyword evidence="1" id="KW-0812">Transmembrane</keyword>
<keyword evidence="1" id="KW-1133">Transmembrane helix</keyword>
<protein>
    <submittedName>
        <fullName evidence="2">Uncharacterized protein</fullName>
    </submittedName>
</protein>
<reference evidence="2 3" key="1">
    <citation type="submission" date="2017-06" db="EMBL/GenBank/DDBJ databases">
        <authorList>
            <consortium name="Pathogen Informatics"/>
        </authorList>
    </citation>
    <scope>NUCLEOTIDE SEQUENCE [LARGE SCALE GENOMIC DNA]</scope>
    <source>
        <strain evidence="2 3">NCTC13788</strain>
    </source>
</reference>
<sequence>MKKKPRLISIPLGIVAYYLLLSSFQLEQGGTQDLYRVIGEILVTISSLLFSLSNKQS</sequence>
<evidence type="ECO:0000313" key="2">
    <source>
        <dbReference type="EMBL" id="SNU88642.1"/>
    </source>
</evidence>
<keyword evidence="1" id="KW-0472">Membrane</keyword>
<proteinExistence type="predicted"/>
<feature type="transmembrane region" description="Helical" evidence="1">
    <location>
        <begin position="7"/>
        <end position="28"/>
    </location>
</feature>
<name>A0A239STT1_9STRE</name>
<evidence type="ECO:0000313" key="3">
    <source>
        <dbReference type="Proteomes" id="UP000215185"/>
    </source>
</evidence>
<dbReference type="KEGG" id="smen:SAMEA4412692_1160"/>
<dbReference type="EMBL" id="LT906439">
    <property type="protein sequence ID" value="SNU88642.1"/>
    <property type="molecule type" value="Genomic_DNA"/>
</dbReference>
<dbReference type="Proteomes" id="UP000215185">
    <property type="component" value="Chromosome 1"/>
</dbReference>
<dbReference type="STRING" id="1123308.GCA_000380085_01801"/>
<dbReference type="AlphaFoldDB" id="A0A239STT1"/>
<organism evidence="2 3">
    <name type="scientific">Streptococcus merionis</name>
    <dbReference type="NCBI Taxonomy" id="400065"/>
    <lineage>
        <taxon>Bacteria</taxon>
        <taxon>Bacillati</taxon>
        <taxon>Bacillota</taxon>
        <taxon>Bacilli</taxon>
        <taxon>Lactobacillales</taxon>
        <taxon>Streptococcaceae</taxon>
        <taxon>Streptococcus</taxon>
    </lineage>
</organism>
<gene>
    <name evidence="2" type="ORF">SAMEA4412692_01160</name>
</gene>
<evidence type="ECO:0000256" key="1">
    <source>
        <dbReference type="SAM" id="Phobius"/>
    </source>
</evidence>